<reference evidence="3" key="1">
    <citation type="submission" date="2023-10" db="EMBL/GenBank/DDBJ databases">
        <authorList>
            <person name="Chen Y."/>
            <person name="Shah S."/>
            <person name="Dougan E. K."/>
            <person name="Thang M."/>
            <person name="Chan C."/>
        </authorList>
    </citation>
    <scope>NUCLEOTIDE SEQUENCE [LARGE SCALE GENOMIC DNA]</scope>
</reference>
<feature type="compositionally biased region" description="Basic residues" evidence="1">
    <location>
        <begin position="560"/>
        <end position="569"/>
    </location>
</feature>
<feature type="signal peptide" evidence="2">
    <location>
        <begin position="1"/>
        <end position="20"/>
    </location>
</feature>
<dbReference type="Proteomes" id="UP001189429">
    <property type="component" value="Unassembled WGS sequence"/>
</dbReference>
<organism evidence="3 4">
    <name type="scientific">Prorocentrum cordatum</name>
    <dbReference type="NCBI Taxonomy" id="2364126"/>
    <lineage>
        <taxon>Eukaryota</taxon>
        <taxon>Sar</taxon>
        <taxon>Alveolata</taxon>
        <taxon>Dinophyceae</taxon>
        <taxon>Prorocentrales</taxon>
        <taxon>Prorocentraceae</taxon>
        <taxon>Prorocentrum</taxon>
    </lineage>
</organism>
<feature type="region of interest" description="Disordered" evidence="1">
    <location>
        <begin position="232"/>
        <end position="298"/>
    </location>
</feature>
<name>A0ABN9TN47_9DINO</name>
<feature type="region of interest" description="Disordered" evidence="1">
    <location>
        <begin position="526"/>
        <end position="580"/>
    </location>
</feature>
<keyword evidence="2" id="KW-0732">Signal</keyword>
<evidence type="ECO:0000256" key="1">
    <source>
        <dbReference type="SAM" id="MobiDB-lite"/>
    </source>
</evidence>
<evidence type="ECO:0000313" key="4">
    <source>
        <dbReference type="Proteomes" id="UP001189429"/>
    </source>
</evidence>
<feature type="compositionally biased region" description="Low complexity" evidence="1">
    <location>
        <begin position="262"/>
        <end position="283"/>
    </location>
</feature>
<dbReference type="EMBL" id="CAUYUJ010014862">
    <property type="protein sequence ID" value="CAK0847004.1"/>
    <property type="molecule type" value="Genomic_DNA"/>
</dbReference>
<evidence type="ECO:0000256" key="2">
    <source>
        <dbReference type="SAM" id="SignalP"/>
    </source>
</evidence>
<evidence type="ECO:0000313" key="3">
    <source>
        <dbReference type="EMBL" id="CAK0847004.1"/>
    </source>
</evidence>
<accession>A0ABN9TN47</accession>
<protein>
    <submittedName>
        <fullName evidence="3">Uncharacterized protein</fullName>
    </submittedName>
</protein>
<feature type="chain" id="PRO_5045588662" evidence="2">
    <location>
        <begin position="21"/>
        <end position="580"/>
    </location>
</feature>
<keyword evidence="4" id="KW-1185">Reference proteome</keyword>
<proteinExistence type="predicted"/>
<comment type="caution">
    <text evidence="3">The sequence shown here is derived from an EMBL/GenBank/DDBJ whole genome shotgun (WGS) entry which is preliminary data.</text>
</comment>
<gene>
    <name evidence="3" type="ORF">PCOR1329_LOCUS40346</name>
</gene>
<sequence length="580" mass="58625">MHSSTSVAILALAVPGRALAMARESLRGVAAARFAADRLVPRLQRELQEAKEKLARAESELVHLKGPLADEVSQRVQLIVPVPVLKAKLGDGVVQPLVQRRRNVASHVFDVTAEEIATASPQRLNAMQRGGKSPQLEIEVEVCEAEPGVALPAVPWAHPSQAAVTRAPLRSSARPFILQPPGDWSRVGRQPSCEETAIAVLAGLGCGPLAQADIAAKPQVCGAAGAGTPPPLLEHLSGQTGESVEPEAAERAASWDLDAVPTSEASSGSSETSTADGGVADAGAPPPPRSGPGELGVVGGPASLRASACLGSDTSECSFGGKSEEDLSGENVFDAGERAADADAVTACTAAAPPAEGSSVVATYLLEHPAALLSGGGPDAGGGEDEAAPALGAASDDGAVLGFLSEVFLAAVAAAARGPCAAVDALLSLAEARAEVWLQQRERALGDRAVVEARAEGLLMQGGVPGALLEAAAAAKAAFLRGEATEGLRLLEAAQQSVDGSEVLAGAEPPVGVCLVEPAAGLLAGGEGGDARPKGAVGGPLRGMAARATDPPSREMRRELARRRFRSSSRPRSAGIARGE</sequence>